<feature type="domain" description="Cupin type-2" evidence="1">
    <location>
        <begin position="167"/>
        <end position="233"/>
    </location>
</feature>
<reference evidence="2 3" key="1">
    <citation type="submission" date="2018-12" db="EMBL/GenBank/DDBJ databases">
        <title>Sequencing of bacterial isolates from soil warming experiment in Harvard Forest, Massachusetts, USA.</title>
        <authorList>
            <person name="Deangelis K."/>
        </authorList>
    </citation>
    <scope>NUCLEOTIDE SEQUENCE [LARGE SCALE GENOMIC DNA]</scope>
    <source>
        <strain evidence="2 3">EB153</strain>
    </source>
</reference>
<dbReference type="InterPro" id="IPR044697">
    <property type="entry name" value="UGlyAH_cupin_C"/>
</dbReference>
<dbReference type="CDD" id="cd02212">
    <property type="entry name" value="cupin_UGlyAH_C"/>
    <property type="match status" value="1"/>
</dbReference>
<evidence type="ECO:0000259" key="1">
    <source>
        <dbReference type="Pfam" id="PF07883"/>
    </source>
</evidence>
<dbReference type="PANTHER" id="PTHR34571:SF1">
    <property type="entry name" value="(S)-UREIDOGLYCINE AMINOHYDROLASE"/>
    <property type="match status" value="1"/>
</dbReference>
<protein>
    <submittedName>
        <fullName evidence="2">(S)-ureidoglycine aminohydrolase</fullName>
    </submittedName>
</protein>
<sequence>MHNLGHTRSTNQRDHLLHTPDTFVRAPLPGMQNANAIIHISPAAGAAFTQYTAELAPGGSLSPASTQRFIYLLEGAADLTTETLTKTLTPATYAYIPTGTNHTIKAQQATRIAVIEKTYDPLSSTTPPEVFIGDETTITPNPLNGDADLQVRPLLPDNPAFDFAVNTMAYNPGAALSMVEVHIMEHGLLMLEGGGIYRLGDHWYPVTAGDFIWMAPFCPQWFGAIGKQPAKYLIYKDWNRHPLT</sequence>
<keyword evidence="2" id="KW-0378">Hydrolase</keyword>
<dbReference type="Gene3D" id="2.60.120.10">
    <property type="entry name" value="Jelly Rolls"/>
    <property type="match status" value="1"/>
</dbReference>
<proteinExistence type="predicted"/>
<name>A0A3R9NX55_9BACT</name>
<dbReference type="AlphaFoldDB" id="A0A3R9NX55"/>
<dbReference type="Pfam" id="PF07883">
    <property type="entry name" value="Cupin_2"/>
    <property type="match status" value="1"/>
</dbReference>
<evidence type="ECO:0000313" key="3">
    <source>
        <dbReference type="Proteomes" id="UP000269669"/>
    </source>
</evidence>
<dbReference type="EMBL" id="RSDW01000001">
    <property type="protein sequence ID" value="RSL15747.1"/>
    <property type="molecule type" value="Genomic_DNA"/>
</dbReference>
<organism evidence="2 3">
    <name type="scientific">Edaphobacter aggregans</name>
    <dbReference type="NCBI Taxonomy" id="570835"/>
    <lineage>
        <taxon>Bacteria</taxon>
        <taxon>Pseudomonadati</taxon>
        <taxon>Acidobacteriota</taxon>
        <taxon>Terriglobia</taxon>
        <taxon>Terriglobales</taxon>
        <taxon>Acidobacteriaceae</taxon>
        <taxon>Edaphobacter</taxon>
    </lineage>
</organism>
<gene>
    <name evidence="2" type="ORF">EDE15_1249</name>
</gene>
<dbReference type="RefSeq" id="WP_125484457.1">
    <property type="nucleotide sequence ID" value="NZ_RSDW01000001.1"/>
</dbReference>
<dbReference type="OrthoDB" id="9814939at2"/>
<dbReference type="Proteomes" id="UP000269669">
    <property type="component" value="Unassembled WGS sequence"/>
</dbReference>
<dbReference type="PANTHER" id="PTHR34571">
    <property type="entry name" value="(S)-UREIDOGLYCINE AMINOHYDROLASE"/>
    <property type="match status" value="1"/>
</dbReference>
<dbReference type="SUPFAM" id="SSF51182">
    <property type="entry name" value="RmlC-like cupins"/>
    <property type="match status" value="1"/>
</dbReference>
<keyword evidence="3" id="KW-1185">Reference proteome</keyword>
<comment type="caution">
    <text evidence="2">The sequence shown here is derived from an EMBL/GenBank/DDBJ whole genome shotgun (WGS) entry which is preliminary data.</text>
</comment>
<dbReference type="GO" id="GO:0071522">
    <property type="term" value="F:ureidoglycine aminohydrolase activity"/>
    <property type="evidence" value="ECO:0007669"/>
    <property type="project" value="InterPro"/>
</dbReference>
<dbReference type="InterPro" id="IPR011051">
    <property type="entry name" value="RmlC_Cupin_sf"/>
</dbReference>
<accession>A0A3R9NX55</accession>
<dbReference type="InterPro" id="IPR014710">
    <property type="entry name" value="RmlC-like_jellyroll"/>
</dbReference>
<dbReference type="InterPro" id="IPR013096">
    <property type="entry name" value="Cupin_2"/>
</dbReference>
<dbReference type="InterPro" id="IPR017627">
    <property type="entry name" value="UGHY"/>
</dbReference>
<dbReference type="NCBIfam" id="TIGR03214">
    <property type="entry name" value="ura-cupin"/>
    <property type="match status" value="1"/>
</dbReference>
<evidence type="ECO:0000313" key="2">
    <source>
        <dbReference type="EMBL" id="RSL15747.1"/>
    </source>
</evidence>